<evidence type="ECO:0000313" key="3">
    <source>
        <dbReference type="Proteomes" id="UP000053424"/>
    </source>
</evidence>
<dbReference type="HOGENOM" id="CLU_1959849_0_0_1"/>
<sequence>MWWNRCSCAHHRSYAYQYRRRDRCCRSSSCEISSNLFRICLRLTYVIHDQATACPAPVTVTVTAGAPSGTPATPSGAVSRSPTVSPSATKPASRTATASATPTGNTGSPGTQDDLPTIVGRRFRRESF</sequence>
<evidence type="ECO:0000313" key="2">
    <source>
        <dbReference type="EMBL" id="KIM38179.1"/>
    </source>
</evidence>
<dbReference type="AlphaFoldDB" id="A0A0C3C1S2"/>
<feature type="region of interest" description="Disordered" evidence="1">
    <location>
        <begin position="64"/>
        <end position="128"/>
    </location>
</feature>
<gene>
    <name evidence="2" type="ORF">M413DRAFT_247632</name>
</gene>
<evidence type="ECO:0000256" key="1">
    <source>
        <dbReference type="SAM" id="MobiDB-lite"/>
    </source>
</evidence>
<feature type="compositionally biased region" description="Polar residues" evidence="1">
    <location>
        <begin position="71"/>
        <end position="84"/>
    </location>
</feature>
<proteinExistence type="predicted"/>
<accession>A0A0C3C1S2</accession>
<feature type="compositionally biased region" description="Low complexity" evidence="1">
    <location>
        <begin position="85"/>
        <end position="103"/>
    </location>
</feature>
<organism evidence="2 3">
    <name type="scientific">Hebeloma cylindrosporum</name>
    <dbReference type="NCBI Taxonomy" id="76867"/>
    <lineage>
        <taxon>Eukaryota</taxon>
        <taxon>Fungi</taxon>
        <taxon>Dikarya</taxon>
        <taxon>Basidiomycota</taxon>
        <taxon>Agaricomycotina</taxon>
        <taxon>Agaricomycetes</taxon>
        <taxon>Agaricomycetidae</taxon>
        <taxon>Agaricales</taxon>
        <taxon>Agaricineae</taxon>
        <taxon>Hymenogastraceae</taxon>
        <taxon>Hebeloma</taxon>
    </lineage>
</organism>
<dbReference type="Proteomes" id="UP000053424">
    <property type="component" value="Unassembled WGS sequence"/>
</dbReference>
<dbReference type="EMBL" id="KN831792">
    <property type="protein sequence ID" value="KIM38179.1"/>
    <property type="molecule type" value="Genomic_DNA"/>
</dbReference>
<keyword evidence="3" id="KW-1185">Reference proteome</keyword>
<protein>
    <submittedName>
        <fullName evidence="2">Uncharacterized protein</fullName>
    </submittedName>
</protein>
<reference evidence="3" key="2">
    <citation type="submission" date="2015-01" db="EMBL/GenBank/DDBJ databases">
        <title>Evolutionary Origins and Diversification of the Mycorrhizal Mutualists.</title>
        <authorList>
            <consortium name="DOE Joint Genome Institute"/>
            <consortium name="Mycorrhizal Genomics Consortium"/>
            <person name="Kohler A."/>
            <person name="Kuo A."/>
            <person name="Nagy L.G."/>
            <person name="Floudas D."/>
            <person name="Copeland A."/>
            <person name="Barry K.W."/>
            <person name="Cichocki N."/>
            <person name="Veneault-Fourrey C."/>
            <person name="LaButti K."/>
            <person name="Lindquist E.A."/>
            <person name="Lipzen A."/>
            <person name="Lundell T."/>
            <person name="Morin E."/>
            <person name="Murat C."/>
            <person name="Riley R."/>
            <person name="Ohm R."/>
            <person name="Sun H."/>
            <person name="Tunlid A."/>
            <person name="Henrissat B."/>
            <person name="Grigoriev I.V."/>
            <person name="Hibbett D.S."/>
            <person name="Martin F."/>
        </authorList>
    </citation>
    <scope>NUCLEOTIDE SEQUENCE [LARGE SCALE GENOMIC DNA]</scope>
    <source>
        <strain evidence="3">h7</strain>
    </source>
</reference>
<reference evidence="2 3" key="1">
    <citation type="submission" date="2014-04" db="EMBL/GenBank/DDBJ databases">
        <authorList>
            <consortium name="DOE Joint Genome Institute"/>
            <person name="Kuo A."/>
            <person name="Gay G."/>
            <person name="Dore J."/>
            <person name="Kohler A."/>
            <person name="Nagy L.G."/>
            <person name="Floudas D."/>
            <person name="Copeland A."/>
            <person name="Barry K.W."/>
            <person name="Cichocki N."/>
            <person name="Veneault-Fourrey C."/>
            <person name="LaButti K."/>
            <person name="Lindquist E.A."/>
            <person name="Lipzen A."/>
            <person name="Lundell T."/>
            <person name="Morin E."/>
            <person name="Murat C."/>
            <person name="Sun H."/>
            <person name="Tunlid A."/>
            <person name="Henrissat B."/>
            <person name="Grigoriev I.V."/>
            <person name="Hibbett D.S."/>
            <person name="Martin F."/>
            <person name="Nordberg H.P."/>
            <person name="Cantor M.N."/>
            <person name="Hua S.X."/>
        </authorList>
    </citation>
    <scope>NUCLEOTIDE SEQUENCE [LARGE SCALE GENOMIC DNA]</scope>
    <source>
        <strain evidence="3">h7</strain>
    </source>
</reference>
<name>A0A0C3C1S2_HEBCY</name>